<evidence type="ECO:0000256" key="1">
    <source>
        <dbReference type="SAM" id="MobiDB-lite"/>
    </source>
</evidence>
<proteinExistence type="predicted"/>
<organism evidence="2 3">
    <name type="scientific">Hibiscus sabdariffa</name>
    <name type="common">roselle</name>
    <dbReference type="NCBI Taxonomy" id="183260"/>
    <lineage>
        <taxon>Eukaryota</taxon>
        <taxon>Viridiplantae</taxon>
        <taxon>Streptophyta</taxon>
        <taxon>Embryophyta</taxon>
        <taxon>Tracheophyta</taxon>
        <taxon>Spermatophyta</taxon>
        <taxon>Magnoliopsida</taxon>
        <taxon>eudicotyledons</taxon>
        <taxon>Gunneridae</taxon>
        <taxon>Pentapetalae</taxon>
        <taxon>rosids</taxon>
        <taxon>malvids</taxon>
        <taxon>Malvales</taxon>
        <taxon>Malvaceae</taxon>
        <taxon>Malvoideae</taxon>
        <taxon>Hibiscus</taxon>
    </lineage>
</organism>
<gene>
    <name evidence="2" type="ORF">V6N11_022189</name>
</gene>
<feature type="compositionally biased region" description="Polar residues" evidence="1">
    <location>
        <begin position="180"/>
        <end position="190"/>
    </location>
</feature>
<feature type="region of interest" description="Disordered" evidence="1">
    <location>
        <begin position="180"/>
        <end position="223"/>
    </location>
</feature>
<name>A0ABR2TIG2_9ROSI</name>
<comment type="caution">
    <text evidence="2">The sequence shown here is derived from an EMBL/GenBank/DDBJ whole genome shotgun (WGS) entry which is preliminary data.</text>
</comment>
<feature type="compositionally biased region" description="Basic and acidic residues" evidence="1">
    <location>
        <begin position="208"/>
        <end position="223"/>
    </location>
</feature>
<accession>A0ABR2TIG2</accession>
<sequence length="223" mass="24898">MQLQNESGLSNSSLQQGKGNGQADKDVDIGVNDPLVPSHPPVEIEKDTCHRNSKFVSPGSTRASDVGCSSDSEPNGAKVASPVEAMKDREKKRVWISYENGWEDRKRKIMIFAIAAKPYEEKIWCKNTMKEKTRLQAETEASEDAQRRAVAEAAAEARQKRELEREVAWQKLLKLPSSVDETSLANSQDGLGSFKFGGRNPLEQLGFFHKDDEREEDGHDEPP</sequence>
<feature type="region of interest" description="Disordered" evidence="1">
    <location>
        <begin position="1"/>
        <end position="84"/>
    </location>
</feature>
<feature type="compositionally biased region" description="Polar residues" evidence="1">
    <location>
        <begin position="1"/>
        <end position="17"/>
    </location>
</feature>
<reference evidence="2 3" key="1">
    <citation type="journal article" date="2024" name="G3 (Bethesda)">
        <title>Genome assembly of Hibiscus sabdariffa L. provides insights into metabolisms of medicinal natural products.</title>
        <authorList>
            <person name="Kim T."/>
        </authorList>
    </citation>
    <scope>NUCLEOTIDE SEQUENCE [LARGE SCALE GENOMIC DNA]</scope>
    <source>
        <strain evidence="2">TK-2024</strain>
        <tissue evidence="2">Old leaves</tissue>
    </source>
</reference>
<dbReference type="EMBL" id="JBBPBN010000005">
    <property type="protein sequence ID" value="KAK9037270.1"/>
    <property type="molecule type" value="Genomic_DNA"/>
</dbReference>
<evidence type="ECO:0000313" key="2">
    <source>
        <dbReference type="EMBL" id="KAK9037270.1"/>
    </source>
</evidence>
<dbReference type="Proteomes" id="UP001396334">
    <property type="component" value="Unassembled WGS sequence"/>
</dbReference>
<keyword evidence="3" id="KW-1185">Reference proteome</keyword>
<feature type="compositionally biased region" description="Polar residues" evidence="1">
    <location>
        <begin position="54"/>
        <end position="73"/>
    </location>
</feature>
<protein>
    <submittedName>
        <fullName evidence="2">Uncharacterized protein</fullName>
    </submittedName>
</protein>
<evidence type="ECO:0000313" key="3">
    <source>
        <dbReference type="Proteomes" id="UP001396334"/>
    </source>
</evidence>